<protein>
    <submittedName>
        <fullName evidence="3">Uncharacterized protein</fullName>
    </submittedName>
</protein>
<proteinExistence type="predicted"/>
<organism evidence="3">
    <name type="scientific">uncultured Caudovirales phage</name>
    <dbReference type="NCBI Taxonomy" id="2100421"/>
    <lineage>
        <taxon>Viruses</taxon>
        <taxon>Duplodnaviria</taxon>
        <taxon>Heunggongvirae</taxon>
        <taxon>Uroviricota</taxon>
        <taxon>Caudoviricetes</taxon>
        <taxon>Peduoviridae</taxon>
        <taxon>Maltschvirus</taxon>
        <taxon>Maltschvirus maltsch</taxon>
    </lineage>
</organism>
<accession>A0A6J5PZC3</accession>
<dbReference type="EMBL" id="LR796939">
    <property type="protein sequence ID" value="CAB4176472.1"/>
    <property type="molecule type" value="Genomic_DNA"/>
</dbReference>
<reference evidence="3" key="1">
    <citation type="submission" date="2020-05" db="EMBL/GenBank/DDBJ databases">
        <authorList>
            <person name="Chiriac C."/>
            <person name="Salcher M."/>
            <person name="Ghai R."/>
            <person name="Kavagutti S V."/>
        </authorList>
    </citation>
    <scope>NUCLEOTIDE SEQUENCE</scope>
</reference>
<evidence type="ECO:0000313" key="3">
    <source>
        <dbReference type="EMBL" id="CAB4176472.1"/>
    </source>
</evidence>
<evidence type="ECO:0000313" key="2">
    <source>
        <dbReference type="EMBL" id="CAB4145718.1"/>
    </source>
</evidence>
<evidence type="ECO:0000256" key="1">
    <source>
        <dbReference type="SAM" id="MobiDB-lite"/>
    </source>
</evidence>
<feature type="region of interest" description="Disordered" evidence="1">
    <location>
        <begin position="1"/>
        <end position="27"/>
    </location>
</feature>
<evidence type="ECO:0000313" key="4">
    <source>
        <dbReference type="EMBL" id="CAB4190469.1"/>
    </source>
</evidence>
<gene>
    <name evidence="4" type="ORF">UFOVP1204_73</name>
    <name evidence="2" type="ORF">UFOVP473_28</name>
    <name evidence="3" type="ORF">UFOVP983_28</name>
</gene>
<feature type="compositionally biased region" description="Basic and acidic residues" evidence="1">
    <location>
        <begin position="1"/>
        <end position="13"/>
    </location>
</feature>
<name>A0A6J5PZC3_9CAUD</name>
<dbReference type="EMBL" id="LR796459">
    <property type="protein sequence ID" value="CAB4145718.1"/>
    <property type="molecule type" value="Genomic_DNA"/>
</dbReference>
<dbReference type="EMBL" id="LR797150">
    <property type="protein sequence ID" value="CAB4190469.1"/>
    <property type="molecule type" value="Genomic_DNA"/>
</dbReference>
<sequence>MDEPVKKTGEKRVLPPGPGRPKGIPNKNTTLLKDALIQAAEQAGGKEGLVGYLTTQATANPGHFMTLLGKVLPLQLTGDKENPVEIVNRQAVEYVDEIVGLLQQQAQKATLAVSKDVGEHGPH</sequence>